<dbReference type="Gene3D" id="3.30.40.10">
    <property type="entry name" value="Zinc/RING finger domain, C3HC4 (zinc finger)"/>
    <property type="match status" value="1"/>
</dbReference>
<dbReference type="CDD" id="cd16655">
    <property type="entry name" value="RING-Ubox_WDSUB1-like"/>
    <property type="match status" value="1"/>
</dbReference>
<dbReference type="Gene3D" id="1.10.510.10">
    <property type="entry name" value="Transferase(Phosphotransferase) domain 1"/>
    <property type="match status" value="1"/>
</dbReference>
<dbReference type="InterPro" id="IPR000719">
    <property type="entry name" value="Prot_kinase_dom"/>
</dbReference>
<dbReference type="OrthoDB" id="626167at2759"/>
<dbReference type="GO" id="GO:0004842">
    <property type="term" value="F:ubiquitin-protein transferase activity"/>
    <property type="evidence" value="ECO:0007669"/>
    <property type="project" value="InterPro"/>
</dbReference>
<dbReference type="InterPro" id="IPR050122">
    <property type="entry name" value="RTK"/>
</dbReference>
<evidence type="ECO:0000313" key="5">
    <source>
        <dbReference type="EMBL" id="CAF4319712.1"/>
    </source>
</evidence>
<dbReference type="Pfam" id="PF07714">
    <property type="entry name" value="PK_Tyr_Ser-Thr"/>
    <property type="match status" value="1"/>
</dbReference>
<dbReference type="PANTHER" id="PTHR24416">
    <property type="entry name" value="TYROSINE-PROTEIN KINASE RECEPTOR"/>
    <property type="match status" value="1"/>
</dbReference>
<dbReference type="PROSITE" id="PS51698">
    <property type="entry name" value="U_BOX"/>
    <property type="match status" value="1"/>
</dbReference>
<dbReference type="GO" id="GO:0016567">
    <property type="term" value="P:protein ubiquitination"/>
    <property type="evidence" value="ECO:0007669"/>
    <property type="project" value="InterPro"/>
</dbReference>
<sequence>MYVQNNVAHDDFEELKNRTFPDMSQETKYRRRARNPHDQSNPDLTSFKSLNDSTTTSQEVLFETVTPNYPTVNRSELRRYSATWKDHTAEDLKLPEIDDNTPVNRSLAPVMLKPRSDLRKTANPLPPVISSVDPIQRSFPRATKSRSSDEEEEILLNSGDETNDYFESVPKEQRSNSLSAASFSSTKQRGRDTPSVSVAQSILECPLCFQLFEVPVVAEDGHTYEEHEIIKWIKKNGTSPLTNEPISIKGLRPNHLVRKIIDEFQSAVQTRSYQFELNVDVAKGPRALYQTAGKMIFEARWLKNIDGPLIVLMKVHGLRAVRESQFYFELSCHPHILRTYGIVVDPTQHSSSDSMMLLQERAPKSNLNELLEDVKEFPAEVVVLEIFIQITDAMSFLAHNRVVHGDLACRNILVFRFHPHRSDYNHVKLTDFGLSRGSSLYLSIDSSPCTSNVIPVRYAAPEVLMGSENCHSEMSDIFSMGVLMWETCSKGALPWAKVEKDSEIIRKVTNGDRLRRPQHCSDKLWNIILKQCMAHKPADRPTFDKLKENLQDLQFSMKGSDNVKKNRRLHT</sequence>
<dbReference type="InterPro" id="IPR011009">
    <property type="entry name" value="Kinase-like_dom_sf"/>
</dbReference>
<feature type="domain" description="Protein kinase" evidence="2">
    <location>
        <begin position="275"/>
        <end position="555"/>
    </location>
</feature>
<dbReference type="InterPro" id="IPR001245">
    <property type="entry name" value="Ser-Thr/Tyr_kinase_cat_dom"/>
</dbReference>
<dbReference type="SMART" id="SM00504">
    <property type="entry name" value="Ubox"/>
    <property type="match status" value="1"/>
</dbReference>
<evidence type="ECO:0000259" key="2">
    <source>
        <dbReference type="PROSITE" id="PS50011"/>
    </source>
</evidence>
<dbReference type="InterPro" id="IPR013083">
    <property type="entry name" value="Znf_RING/FYVE/PHD"/>
</dbReference>
<name>A0A815P5X0_9BILA</name>
<keyword evidence="6" id="KW-1185">Reference proteome</keyword>
<dbReference type="EMBL" id="CAJOBC010084621">
    <property type="protein sequence ID" value="CAF4319712.1"/>
    <property type="molecule type" value="Genomic_DNA"/>
</dbReference>
<evidence type="ECO:0000259" key="3">
    <source>
        <dbReference type="PROSITE" id="PS51698"/>
    </source>
</evidence>
<dbReference type="SUPFAM" id="SSF56112">
    <property type="entry name" value="Protein kinase-like (PK-like)"/>
    <property type="match status" value="1"/>
</dbReference>
<dbReference type="PROSITE" id="PS00109">
    <property type="entry name" value="PROTEIN_KINASE_TYR"/>
    <property type="match status" value="1"/>
</dbReference>
<feature type="compositionally biased region" description="Polar residues" evidence="1">
    <location>
        <begin position="38"/>
        <end position="55"/>
    </location>
</feature>
<dbReference type="GO" id="GO:0007169">
    <property type="term" value="P:cell surface receptor protein tyrosine kinase signaling pathway"/>
    <property type="evidence" value="ECO:0007669"/>
    <property type="project" value="TreeGrafter"/>
</dbReference>
<dbReference type="GO" id="GO:0043235">
    <property type="term" value="C:receptor complex"/>
    <property type="evidence" value="ECO:0007669"/>
    <property type="project" value="TreeGrafter"/>
</dbReference>
<feature type="region of interest" description="Disordered" evidence="1">
    <location>
        <begin position="1"/>
        <end position="55"/>
    </location>
</feature>
<feature type="compositionally biased region" description="Basic and acidic residues" evidence="1">
    <location>
        <begin position="8"/>
        <end position="19"/>
    </location>
</feature>
<dbReference type="Pfam" id="PF04564">
    <property type="entry name" value="U-box"/>
    <property type="match status" value="1"/>
</dbReference>
<feature type="region of interest" description="Disordered" evidence="1">
    <location>
        <begin position="117"/>
        <end position="192"/>
    </location>
</feature>
<dbReference type="SUPFAM" id="SSF57850">
    <property type="entry name" value="RING/U-box"/>
    <property type="match status" value="1"/>
</dbReference>
<dbReference type="EMBL" id="CAJNOQ010019179">
    <property type="protein sequence ID" value="CAF1444737.1"/>
    <property type="molecule type" value="Genomic_DNA"/>
</dbReference>
<dbReference type="AlphaFoldDB" id="A0A815P5X0"/>
<dbReference type="GO" id="GO:0005524">
    <property type="term" value="F:ATP binding"/>
    <property type="evidence" value="ECO:0007669"/>
    <property type="project" value="InterPro"/>
</dbReference>
<dbReference type="InterPro" id="IPR008266">
    <property type="entry name" value="Tyr_kinase_AS"/>
</dbReference>
<protein>
    <recommendedName>
        <fullName evidence="7">Non-specific protein-tyrosine kinase</fullName>
    </recommendedName>
</protein>
<dbReference type="GO" id="GO:0004714">
    <property type="term" value="F:transmembrane receptor protein tyrosine kinase activity"/>
    <property type="evidence" value="ECO:0007669"/>
    <property type="project" value="TreeGrafter"/>
</dbReference>
<dbReference type="PANTHER" id="PTHR24416:SF611">
    <property type="entry name" value="TYROSINE-PROTEIN KINASE TRANSMEMBRANE RECEPTOR ROR"/>
    <property type="match status" value="1"/>
</dbReference>
<evidence type="ECO:0008006" key="7">
    <source>
        <dbReference type="Google" id="ProtNLM"/>
    </source>
</evidence>
<organism evidence="4 6">
    <name type="scientific">Didymodactylos carnosus</name>
    <dbReference type="NCBI Taxonomy" id="1234261"/>
    <lineage>
        <taxon>Eukaryota</taxon>
        <taxon>Metazoa</taxon>
        <taxon>Spiralia</taxon>
        <taxon>Gnathifera</taxon>
        <taxon>Rotifera</taxon>
        <taxon>Eurotatoria</taxon>
        <taxon>Bdelloidea</taxon>
        <taxon>Philodinida</taxon>
        <taxon>Philodinidae</taxon>
        <taxon>Didymodactylos</taxon>
    </lineage>
</organism>
<dbReference type="Proteomes" id="UP000663829">
    <property type="component" value="Unassembled WGS sequence"/>
</dbReference>
<dbReference type="PROSITE" id="PS50011">
    <property type="entry name" value="PROTEIN_KINASE_DOM"/>
    <property type="match status" value="1"/>
</dbReference>
<comment type="caution">
    <text evidence="4">The sequence shown here is derived from an EMBL/GenBank/DDBJ whole genome shotgun (WGS) entry which is preliminary data.</text>
</comment>
<evidence type="ECO:0000313" key="4">
    <source>
        <dbReference type="EMBL" id="CAF1444737.1"/>
    </source>
</evidence>
<evidence type="ECO:0000256" key="1">
    <source>
        <dbReference type="SAM" id="MobiDB-lite"/>
    </source>
</evidence>
<reference evidence="4" key="1">
    <citation type="submission" date="2021-02" db="EMBL/GenBank/DDBJ databases">
        <authorList>
            <person name="Nowell W R."/>
        </authorList>
    </citation>
    <scope>NUCLEOTIDE SEQUENCE</scope>
</reference>
<feature type="compositionally biased region" description="Low complexity" evidence="1">
    <location>
        <begin position="175"/>
        <end position="185"/>
    </location>
</feature>
<evidence type="ECO:0000313" key="6">
    <source>
        <dbReference type="Proteomes" id="UP000663829"/>
    </source>
</evidence>
<dbReference type="Proteomes" id="UP000681722">
    <property type="component" value="Unassembled WGS sequence"/>
</dbReference>
<proteinExistence type="predicted"/>
<dbReference type="InterPro" id="IPR003613">
    <property type="entry name" value="Ubox_domain"/>
</dbReference>
<accession>A0A815P5X0</accession>
<dbReference type="GO" id="GO:0005886">
    <property type="term" value="C:plasma membrane"/>
    <property type="evidence" value="ECO:0007669"/>
    <property type="project" value="TreeGrafter"/>
</dbReference>
<feature type="domain" description="U-box" evidence="3">
    <location>
        <begin position="198"/>
        <end position="271"/>
    </location>
</feature>
<gene>
    <name evidence="4" type="ORF">GPM918_LOCUS34502</name>
    <name evidence="5" type="ORF">SRO942_LOCUS35200</name>
</gene>